<accession>S4PDF7</accession>
<protein>
    <submittedName>
        <fullName evidence="1">Uncharacterized protein</fullName>
    </submittedName>
</protein>
<organism evidence="1">
    <name type="scientific">Pararge aegeria</name>
    <name type="common">speckled wood butterfly</name>
    <dbReference type="NCBI Taxonomy" id="116150"/>
    <lineage>
        <taxon>Eukaryota</taxon>
        <taxon>Metazoa</taxon>
        <taxon>Ecdysozoa</taxon>
        <taxon>Arthropoda</taxon>
        <taxon>Hexapoda</taxon>
        <taxon>Insecta</taxon>
        <taxon>Pterygota</taxon>
        <taxon>Neoptera</taxon>
        <taxon>Endopterygota</taxon>
        <taxon>Lepidoptera</taxon>
        <taxon>Glossata</taxon>
        <taxon>Ditrysia</taxon>
        <taxon>Papilionoidea</taxon>
        <taxon>Nymphalidae</taxon>
        <taxon>Satyrinae</taxon>
        <taxon>Satyrini</taxon>
        <taxon>Parargina</taxon>
        <taxon>Pararge</taxon>
    </lineage>
</organism>
<sequence>MVLFGTKFQFYNGNIIREDLPIKYTRPDWIETKEKKKRYYLYCLDIVVQCYYLIIHGVSRIRNLNYILIN</sequence>
<name>S4PDF7_9NEOP</name>
<dbReference type="EMBL" id="GAIX01004967">
    <property type="protein sequence ID" value="JAA87593.1"/>
    <property type="molecule type" value="Transcribed_RNA"/>
</dbReference>
<evidence type="ECO:0000313" key="1">
    <source>
        <dbReference type="EMBL" id="JAA87593.1"/>
    </source>
</evidence>
<reference evidence="1" key="2">
    <citation type="submission" date="2013-05" db="EMBL/GenBank/DDBJ databases">
        <authorList>
            <person name="Carter J.-M."/>
            <person name="Baker S.C."/>
            <person name="Pink R."/>
            <person name="Carter D.R.F."/>
            <person name="Collins A."/>
            <person name="Tomlin J."/>
            <person name="Gibbs M."/>
            <person name="Breuker C.J."/>
        </authorList>
    </citation>
    <scope>NUCLEOTIDE SEQUENCE</scope>
    <source>
        <tissue evidence="1">Ovary</tissue>
    </source>
</reference>
<dbReference type="AlphaFoldDB" id="S4PDF7"/>
<reference evidence="1" key="1">
    <citation type="journal article" date="2013" name="BMC Genomics">
        <title>Unscrambling butterfly oogenesis.</title>
        <authorList>
            <person name="Carter J.M."/>
            <person name="Baker S.C."/>
            <person name="Pink R."/>
            <person name="Carter D.R."/>
            <person name="Collins A."/>
            <person name="Tomlin J."/>
            <person name="Gibbs M."/>
            <person name="Breuker C.J."/>
        </authorList>
    </citation>
    <scope>NUCLEOTIDE SEQUENCE</scope>
    <source>
        <tissue evidence="1">Ovary</tissue>
    </source>
</reference>
<proteinExistence type="predicted"/>